<dbReference type="EMBL" id="JAHUZE010000002">
    <property type="protein sequence ID" value="MBV7379494.1"/>
    <property type="molecule type" value="Genomic_DNA"/>
</dbReference>
<keyword evidence="2" id="KW-0732">Signal</keyword>
<dbReference type="InterPro" id="IPR005632">
    <property type="entry name" value="Chaperone_Skp"/>
</dbReference>
<dbReference type="RefSeq" id="WP_218392618.1">
    <property type="nucleotide sequence ID" value="NZ_JAHUZE010000002.1"/>
</dbReference>
<sequence>MRLMSLVFSVALLAGFAGPAGAQSLGQVVSPILTIDRDALFADTMFGQRVNDQLEAESNALAEETRGIESALEKEERALTVQRETLTPEEFRALADEFDEKVVALRNDRDTAQQNFVQRYEEAQRSFYNQIGPVLGRLMQERGAVAILDKRSVLLSVNAIDVTEEAVERIDEELGDGSDAAATDNPAPALDVTPVTPAPDETPELPDD</sequence>
<proteinExistence type="predicted"/>
<dbReference type="Pfam" id="PF03938">
    <property type="entry name" value="OmpH"/>
    <property type="match status" value="1"/>
</dbReference>
<evidence type="ECO:0000313" key="4">
    <source>
        <dbReference type="Proteomes" id="UP000756530"/>
    </source>
</evidence>
<name>A0ABS6T2M0_9RHOB</name>
<reference evidence="3 4" key="1">
    <citation type="submission" date="2021-05" db="EMBL/GenBank/DDBJ databases">
        <title>Culturable bacteria isolated from Daya Bay.</title>
        <authorList>
            <person name="Zheng W."/>
            <person name="Yu S."/>
            <person name="Huang Y."/>
        </authorList>
    </citation>
    <scope>NUCLEOTIDE SEQUENCE [LARGE SCALE GENOMIC DNA]</scope>
    <source>
        <strain evidence="3 4">DP4N28-5</strain>
    </source>
</reference>
<dbReference type="Proteomes" id="UP000756530">
    <property type="component" value="Unassembled WGS sequence"/>
</dbReference>
<evidence type="ECO:0000256" key="2">
    <source>
        <dbReference type="SAM" id="SignalP"/>
    </source>
</evidence>
<keyword evidence="4" id="KW-1185">Reference proteome</keyword>
<dbReference type="SMART" id="SM00935">
    <property type="entry name" value="OmpH"/>
    <property type="match status" value="1"/>
</dbReference>
<accession>A0ABS6T2M0</accession>
<dbReference type="PANTHER" id="PTHR35089">
    <property type="entry name" value="CHAPERONE PROTEIN SKP"/>
    <property type="match status" value="1"/>
</dbReference>
<dbReference type="PANTHER" id="PTHR35089:SF1">
    <property type="entry name" value="CHAPERONE PROTEIN SKP"/>
    <property type="match status" value="1"/>
</dbReference>
<protein>
    <submittedName>
        <fullName evidence="3">OmpH family outer membrane protein</fullName>
    </submittedName>
</protein>
<evidence type="ECO:0000313" key="3">
    <source>
        <dbReference type="EMBL" id="MBV7379494.1"/>
    </source>
</evidence>
<comment type="caution">
    <text evidence="3">The sequence shown here is derived from an EMBL/GenBank/DDBJ whole genome shotgun (WGS) entry which is preliminary data.</text>
</comment>
<feature type="chain" id="PRO_5047173362" evidence="2">
    <location>
        <begin position="23"/>
        <end position="208"/>
    </location>
</feature>
<gene>
    <name evidence="3" type="ORF">KJP28_11190</name>
</gene>
<feature type="region of interest" description="Disordered" evidence="1">
    <location>
        <begin position="172"/>
        <end position="208"/>
    </location>
</feature>
<evidence type="ECO:0000256" key="1">
    <source>
        <dbReference type="SAM" id="MobiDB-lite"/>
    </source>
</evidence>
<organism evidence="3 4">
    <name type="scientific">Maritimibacter dapengensis</name>
    <dbReference type="NCBI Taxonomy" id="2836868"/>
    <lineage>
        <taxon>Bacteria</taxon>
        <taxon>Pseudomonadati</taxon>
        <taxon>Pseudomonadota</taxon>
        <taxon>Alphaproteobacteria</taxon>
        <taxon>Rhodobacterales</taxon>
        <taxon>Roseobacteraceae</taxon>
        <taxon>Maritimibacter</taxon>
    </lineage>
</organism>
<feature type="signal peptide" evidence="2">
    <location>
        <begin position="1"/>
        <end position="22"/>
    </location>
</feature>